<dbReference type="EMBL" id="KZ805305">
    <property type="protein sequence ID" value="PVI07267.1"/>
    <property type="molecule type" value="Genomic_DNA"/>
</dbReference>
<evidence type="ECO:0000313" key="3">
    <source>
        <dbReference type="Proteomes" id="UP000244855"/>
    </source>
</evidence>
<feature type="region of interest" description="Disordered" evidence="1">
    <location>
        <begin position="135"/>
        <end position="160"/>
    </location>
</feature>
<evidence type="ECO:0000256" key="1">
    <source>
        <dbReference type="SAM" id="MobiDB-lite"/>
    </source>
</evidence>
<feature type="non-terminal residue" evidence="2">
    <location>
        <position position="1"/>
    </location>
</feature>
<reference evidence="2 3" key="1">
    <citation type="journal article" date="2018" name="Sci. Rep.">
        <title>Comparative genomics provides insights into the lifestyle and reveals functional heterogeneity of dark septate endophytic fungi.</title>
        <authorList>
            <person name="Knapp D.G."/>
            <person name="Nemeth J.B."/>
            <person name="Barry K."/>
            <person name="Hainaut M."/>
            <person name="Henrissat B."/>
            <person name="Johnson J."/>
            <person name="Kuo A."/>
            <person name="Lim J.H.P."/>
            <person name="Lipzen A."/>
            <person name="Nolan M."/>
            <person name="Ohm R.A."/>
            <person name="Tamas L."/>
            <person name="Grigoriev I.V."/>
            <person name="Spatafora J.W."/>
            <person name="Nagy L.G."/>
            <person name="Kovacs G.M."/>
        </authorList>
    </citation>
    <scope>NUCLEOTIDE SEQUENCE [LARGE SCALE GENOMIC DNA]</scope>
    <source>
        <strain evidence="2 3">DSE2036</strain>
    </source>
</reference>
<dbReference type="Proteomes" id="UP000244855">
    <property type="component" value="Unassembled WGS sequence"/>
</dbReference>
<accession>A0A2V1E9R1</accession>
<proteinExistence type="predicted"/>
<name>A0A2V1E9R1_9PLEO</name>
<protein>
    <submittedName>
        <fullName evidence="2">Uncharacterized protein</fullName>
    </submittedName>
</protein>
<evidence type="ECO:0000313" key="2">
    <source>
        <dbReference type="EMBL" id="PVI07267.1"/>
    </source>
</evidence>
<keyword evidence="3" id="KW-1185">Reference proteome</keyword>
<organism evidence="2 3">
    <name type="scientific">Periconia macrospinosa</name>
    <dbReference type="NCBI Taxonomy" id="97972"/>
    <lineage>
        <taxon>Eukaryota</taxon>
        <taxon>Fungi</taxon>
        <taxon>Dikarya</taxon>
        <taxon>Ascomycota</taxon>
        <taxon>Pezizomycotina</taxon>
        <taxon>Dothideomycetes</taxon>
        <taxon>Pleosporomycetidae</taxon>
        <taxon>Pleosporales</taxon>
        <taxon>Massarineae</taxon>
        <taxon>Periconiaceae</taxon>
        <taxon>Periconia</taxon>
    </lineage>
</organism>
<feature type="non-terminal residue" evidence="2">
    <location>
        <position position="160"/>
    </location>
</feature>
<gene>
    <name evidence="2" type="ORF">DM02DRAFT_705855</name>
</gene>
<dbReference type="AlphaFoldDB" id="A0A2V1E9R1"/>
<feature type="compositionally biased region" description="Low complexity" evidence="1">
    <location>
        <begin position="1"/>
        <end position="32"/>
    </location>
</feature>
<feature type="compositionally biased region" description="Gly residues" evidence="1">
    <location>
        <begin position="135"/>
        <end position="146"/>
    </location>
</feature>
<sequence length="160" mass="16753">FFYSRHSYLTSSSPSPLRLTAPPSQSSSFQDPSRAEPASFTALPSRGTDFIRHDTSTSNALHNTNVELLEALSSPLPTTLEVHTRGAGDPSLIDNSEIDIVALQPLEVVFVALAAALVPVADVVSFASEAGGEGVVGWSREGGAGESGEKESEVAGCRCH</sequence>
<feature type="region of interest" description="Disordered" evidence="1">
    <location>
        <begin position="1"/>
        <end position="38"/>
    </location>
</feature>